<dbReference type="PANTHER" id="PTHR13505:SF7">
    <property type="entry name" value="TRANSMEMBRANE PROTEIN 208"/>
    <property type="match status" value="1"/>
</dbReference>
<dbReference type="GO" id="GO:0005773">
    <property type="term" value="C:vacuole"/>
    <property type="evidence" value="ECO:0007669"/>
    <property type="project" value="GOC"/>
</dbReference>
<feature type="transmembrane region" description="Helical" evidence="8">
    <location>
        <begin position="17"/>
        <end position="37"/>
    </location>
</feature>
<keyword evidence="6 8" id="KW-0472">Membrane</keyword>
<comment type="caution">
    <text evidence="9">The sequence shown here is derived from an EMBL/GenBank/DDBJ whole genome shotgun (WGS) entry which is preliminary data.</text>
</comment>
<feature type="non-terminal residue" evidence="9">
    <location>
        <position position="174"/>
    </location>
</feature>
<reference evidence="9 10" key="1">
    <citation type="submission" date="2020-02" db="EMBL/GenBank/DDBJ databases">
        <title>Draft genome sequence of Haematococcus lacustris strain NIES-144.</title>
        <authorList>
            <person name="Morimoto D."/>
            <person name="Nakagawa S."/>
            <person name="Yoshida T."/>
            <person name="Sawayama S."/>
        </authorList>
    </citation>
    <scope>NUCLEOTIDE SEQUENCE [LARGE SCALE GENOMIC DNA]</scope>
    <source>
        <strain evidence="9 10">NIES-144</strain>
    </source>
</reference>
<feature type="transmembrane region" description="Helical" evidence="8">
    <location>
        <begin position="96"/>
        <end position="117"/>
    </location>
</feature>
<evidence type="ECO:0000256" key="5">
    <source>
        <dbReference type="ARBA" id="ARBA00022989"/>
    </source>
</evidence>
<accession>A0A699YHM0</accession>
<organism evidence="9 10">
    <name type="scientific">Haematococcus lacustris</name>
    <name type="common">Green alga</name>
    <name type="synonym">Haematococcus pluvialis</name>
    <dbReference type="NCBI Taxonomy" id="44745"/>
    <lineage>
        <taxon>Eukaryota</taxon>
        <taxon>Viridiplantae</taxon>
        <taxon>Chlorophyta</taxon>
        <taxon>core chlorophytes</taxon>
        <taxon>Chlorophyceae</taxon>
        <taxon>CS clade</taxon>
        <taxon>Chlamydomonadales</taxon>
        <taxon>Haematococcaceae</taxon>
        <taxon>Haematococcus</taxon>
    </lineage>
</organism>
<keyword evidence="4" id="KW-0256">Endoplasmic reticulum</keyword>
<keyword evidence="10" id="KW-1185">Reference proteome</keyword>
<evidence type="ECO:0000256" key="7">
    <source>
        <dbReference type="SAM" id="MobiDB-lite"/>
    </source>
</evidence>
<evidence type="ECO:0000256" key="4">
    <source>
        <dbReference type="ARBA" id="ARBA00022824"/>
    </source>
</evidence>
<evidence type="ECO:0000256" key="6">
    <source>
        <dbReference type="ARBA" id="ARBA00023136"/>
    </source>
</evidence>
<keyword evidence="3 8" id="KW-0812">Transmembrane</keyword>
<evidence type="ECO:0000256" key="1">
    <source>
        <dbReference type="ARBA" id="ARBA00004477"/>
    </source>
</evidence>
<evidence type="ECO:0000256" key="2">
    <source>
        <dbReference type="ARBA" id="ARBA00009950"/>
    </source>
</evidence>
<dbReference type="InterPro" id="IPR008506">
    <property type="entry name" value="SND2/TMEM208"/>
</dbReference>
<dbReference type="GO" id="GO:0006624">
    <property type="term" value="P:vacuolar protein processing"/>
    <property type="evidence" value="ECO:0007669"/>
    <property type="project" value="TreeGrafter"/>
</dbReference>
<dbReference type="AlphaFoldDB" id="A0A699YHM0"/>
<gene>
    <name evidence="9" type="ORF">HaLaN_04850</name>
</gene>
<dbReference type="PANTHER" id="PTHR13505">
    <property type="entry name" value="TRANSMEMBRANE PROTEIN 208"/>
    <property type="match status" value="1"/>
</dbReference>
<evidence type="ECO:0000313" key="10">
    <source>
        <dbReference type="Proteomes" id="UP000485058"/>
    </source>
</evidence>
<feature type="compositionally biased region" description="Basic and acidic residues" evidence="7">
    <location>
        <begin position="152"/>
        <end position="165"/>
    </location>
</feature>
<dbReference type="Pfam" id="PF05620">
    <property type="entry name" value="TMEM208_SND2"/>
    <property type="match status" value="1"/>
</dbReference>
<dbReference type="Proteomes" id="UP000485058">
    <property type="component" value="Unassembled WGS sequence"/>
</dbReference>
<name>A0A699YHM0_HAELA</name>
<keyword evidence="5 8" id="KW-1133">Transmembrane helix</keyword>
<sequence>MAGQGAKKRIEENKRRLRLLIIWLAVGLAAQVLNLAVRGFQTWRFIGLLATVSVGAFTYQSISALAAPVYDPSSGELLDGGADLDMKGFCGYYHDVLYITVIVQVLSAVSPWFWYLYLVVPGYAGYKAAQFGWPYVKDYFNGSSRQGMTMDEATRRRMEKSEKRSERRKMKSFR</sequence>
<evidence type="ECO:0000256" key="3">
    <source>
        <dbReference type="ARBA" id="ARBA00022692"/>
    </source>
</evidence>
<dbReference type="EMBL" id="BLLF01000252">
    <property type="protein sequence ID" value="GFH09667.1"/>
    <property type="molecule type" value="Genomic_DNA"/>
</dbReference>
<protein>
    <recommendedName>
        <fullName evidence="11">Transmembrane protein 208</fullName>
    </recommendedName>
</protein>
<feature type="region of interest" description="Disordered" evidence="7">
    <location>
        <begin position="151"/>
        <end position="174"/>
    </location>
</feature>
<evidence type="ECO:0000313" key="9">
    <source>
        <dbReference type="EMBL" id="GFH09667.1"/>
    </source>
</evidence>
<comment type="similarity">
    <text evidence="2">Belongs to the TMEM208 family.</text>
</comment>
<proteinExistence type="inferred from homology"/>
<dbReference type="GO" id="GO:0005789">
    <property type="term" value="C:endoplasmic reticulum membrane"/>
    <property type="evidence" value="ECO:0007669"/>
    <property type="project" value="UniProtKB-SubCell"/>
</dbReference>
<evidence type="ECO:0008006" key="11">
    <source>
        <dbReference type="Google" id="ProtNLM"/>
    </source>
</evidence>
<evidence type="ECO:0000256" key="8">
    <source>
        <dbReference type="SAM" id="Phobius"/>
    </source>
</evidence>
<comment type="subcellular location">
    <subcellularLocation>
        <location evidence="1">Endoplasmic reticulum membrane</location>
        <topology evidence="1">Multi-pass membrane protein</topology>
    </subcellularLocation>
</comment>
<feature type="non-terminal residue" evidence="9">
    <location>
        <position position="1"/>
    </location>
</feature>